<protein>
    <submittedName>
        <fullName evidence="2">O-antigen polymerase</fullName>
    </submittedName>
</protein>
<evidence type="ECO:0000256" key="1">
    <source>
        <dbReference type="SAM" id="Phobius"/>
    </source>
</evidence>
<feature type="transmembrane region" description="Helical" evidence="1">
    <location>
        <begin position="252"/>
        <end position="269"/>
    </location>
</feature>
<reference evidence="3" key="1">
    <citation type="journal article" date="2019" name="Int. J. Syst. Evol. Microbiol.">
        <title>The Global Catalogue of Microorganisms (GCM) 10K type strain sequencing project: providing services to taxonomists for standard genome sequencing and annotation.</title>
        <authorList>
            <consortium name="The Broad Institute Genomics Platform"/>
            <consortium name="The Broad Institute Genome Sequencing Center for Infectious Disease"/>
            <person name="Wu L."/>
            <person name="Ma J."/>
        </authorList>
    </citation>
    <scope>NUCLEOTIDE SEQUENCE [LARGE SCALE GENOMIC DNA]</scope>
    <source>
        <strain evidence="3">KCTC 52490</strain>
    </source>
</reference>
<dbReference type="Proteomes" id="UP001597512">
    <property type="component" value="Unassembled WGS sequence"/>
</dbReference>
<sequence length="448" mass="51420">MVEAFDGIIKFNPWLLSLDAILIVYFLFSWYRQYKKTNAYIDYWHFNLFLVFFIPILIMYPFSSSILNVWAVWGPSNLYTIEKATNEAYIVTIIGFTAAYLGKYIYDNFRPFTALEGIIVLFSSTLGRYFVAVTENSKVSRVFTISYIFLLLGFVIFIFLAGLVKNPREFFMLNPQYGPIYTFILSTFDVVFIMTSTRVLQYRANMDKFLLSTLILLGLFLGVRAPLILEGLSFGVLYVIYRKKGYVPIVKILGIVFATLILVMALAFIRNSSNGYDLNLDTALQSFLPEIFYGNTFSDIRDFSWVLGYWNREHYWGLSYLAAFLSFIPSSVYSIRDTYGIGKITVNTAGLDATTHPGLRMGMFGEMYLNFGIIGVIIFGFAWGYIQRRLDILTKKYADQGNVIKASSVIIYSAFISYLTVSAGFWGFYITIFLLVSLYLITRLRLSK</sequence>
<evidence type="ECO:0000313" key="2">
    <source>
        <dbReference type="EMBL" id="MFD2932529.1"/>
    </source>
</evidence>
<accession>A0ABW6AB39</accession>
<dbReference type="NCBIfam" id="TIGR04370">
    <property type="entry name" value="glyco_rpt_poly"/>
    <property type="match status" value="1"/>
</dbReference>
<feature type="transmembrane region" description="Helical" evidence="1">
    <location>
        <begin position="315"/>
        <end position="335"/>
    </location>
</feature>
<evidence type="ECO:0000313" key="3">
    <source>
        <dbReference type="Proteomes" id="UP001597512"/>
    </source>
</evidence>
<feature type="transmembrane region" description="Helical" evidence="1">
    <location>
        <begin position="12"/>
        <end position="31"/>
    </location>
</feature>
<feature type="transmembrane region" description="Helical" evidence="1">
    <location>
        <begin position="43"/>
        <end position="62"/>
    </location>
</feature>
<feature type="transmembrane region" description="Helical" evidence="1">
    <location>
        <begin position="113"/>
        <end position="131"/>
    </location>
</feature>
<organism evidence="2 3">
    <name type="scientific">Spirosoma flavum</name>
    <dbReference type="NCBI Taxonomy" id="2048557"/>
    <lineage>
        <taxon>Bacteria</taxon>
        <taxon>Pseudomonadati</taxon>
        <taxon>Bacteroidota</taxon>
        <taxon>Cytophagia</taxon>
        <taxon>Cytophagales</taxon>
        <taxon>Cytophagaceae</taxon>
        <taxon>Spirosoma</taxon>
    </lineage>
</organism>
<proteinExistence type="predicted"/>
<keyword evidence="1" id="KW-0812">Transmembrane</keyword>
<dbReference type="EMBL" id="JBHUOM010000001">
    <property type="protein sequence ID" value="MFD2932529.1"/>
    <property type="molecule type" value="Genomic_DNA"/>
</dbReference>
<comment type="caution">
    <text evidence="2">The sequence shown here is derived from an EMBL/GenBank/DDBJ whole genome shotgun (WGS) entry which is preliminary data.</text>
</comment>
<keyword evidence="1" id="KW-0472">Membrane</keyword>
<keyword evidence="3" id="KW-1185">Reference proteome</keyword>
<feature type="transmembrane region" description="Helical" evidence="1">
    <location>
        <begin position="176"/>
        <end position="194"/>
    </location>
</feature>
<name>A0ABW6AB39_9BACT</name>
<dbReference type="RefSeq" id="WP_381496725.1">
    <property type="nucleotide sequence ID" value="NZ_JBHUOM010000001.1"/>
</dbReference>
<feature type="transmembrane region" description="Helical" evidence="1">
    <location>
        <begin position="367"/>
        <end position="386"/>
    </location>
</feature>
<feature type="transmembrane region" description="Helical" evidence="1">
    <location>
        <begin position="143"/>
        <end position="164"/>
    </location>
</feature>
<feature type="transmembrane region" description="Helical" evidence="1">
    <location>
        <begin position="415"/>
        <end position="441"/>
    </location>
</feature>
<feature type="transmembrane region" description="Helical" evidence="1">
    <location>
        <begin position="214"/>
        <end position="240"/>
    </location>
</feature>
<keyword evidence="1" id="KW-1133">Transmembrane helix</keyword>
<feature type="transmembrane region" description="Helical" evidence="1">
    <location>
        <begin position="88"/>
        <end position="106"/>
    </location>
</feature>
<gene>
    <name evidence="2" type="ORF">ACFS25_01980</name>
</gene>